<dbReference type="AlphaFoldDB" id="A0A854QD59"/>
<evidence type="ECO:0000256" key="1">
    <source>
        <dbReference type="SAM" id="MobiDB-lite"/>
    </source>
</evidence>
<sequence length="36" mass="4057">MGNLPHLLHKIIPQPLSPKHTITSASDPHQYRLSVE</sequence>
<feature type="region of interest" description="Disordered" evidence="1">
    <location>
        <begin position="15"/>
        <end position="36"/>
    </location>
</feature>
<evidence type="ECO:0000313" key="3">
    <source>
        <dbReference type="Proteomes" id="UP000199727"/>
    </source>
</evidence>
<proteinExistence type="predicted"/>
<reference evidence="2 3" key="1">
    <citation type="submission" date="2017-06" db="EMBL/GenBank/DDBJ databases">
        <title>Global population genomics of the pathogenic fungus Cryptococcus neoformans var. grubii.</title>
        <authorList>
            <person name="Cuomo C."/>
            <person name="Litvintseva A."/>
            <person name="Chen Y."/>
            <person name="Young S."/>
            <person name="Zeng Q."/>
            <person name="Chapman S."/>
            <person name="Gujja S."/>
            <person name="Saif S."/>
            <person name="Birren B."/>
        </authorList>
    </citation>
    <scope>NUCLEOTIDE SEQUENCE [LARGE SCALE GENOMIC DNA]</scope>
    <source>
        <strain evidence="2 3">Tu259-1</strain>
    </source>
</reference>
<name>A0A854QD59_CRYNE</name>
<dbReference type="Proteomes" id="UP000199727">
    <property type="component" value="Unassembled WGS sequence"/>
</dbReference>
<evidence type="ECO:0000313" key="2">
    <source>
        <dbReference type="EMBL" id="OXG20790.1"/>
    </source>
</evidence>
<accession>A0A854QD59</accession>
<dbReference type="EMBL" id="AMKT01000044">
    <property type="protein sequence ID" value="OXG20790.1"/>
    <property type="molecule type" value="Genomic_DNA"/>
</dbReference>
<comment type="caution">
    <text evidence="2">The sequence shown here is derived from an EMBL/GenBank/DDBJ whole genome shotgun (WGS) entry which is preliminary data.</text>
</comment>
<gene>
    <name evidence="2" type="ORF">C361_03768</name>
</gene>
<protein>
    <submittedName>
        <fullName evidence="2">Uncharacterized protein</fullName>
    </submittedName>
</protein>
<organism evidence="2 3">
    <name type="scientific">Cryptococcus neoformans Tu259-1</name>
    <dbReference type="NCBI Taxonomy" id="1230072"/>
    <lineage>
        <taxon>Eukaryota</taxon>
        <taxon>Fungi</taxon>
        <taxon>Dikarya</taxon>
        <taxon>Basidiomycota</taxon>
        <taxon>Agaricomycotina</taxon>
        <taxon>Tremellomycetes</taxon>
        <taxon>Tremellales</taxon>
        <taxon>Cryptococcaceae</taxon>
        <taxon>Cryptococcus</taxon>
        <taxon>Cryptococcus neoformans species complex</taxon>
    </lineage>
</organism>